<dbReference type="STRING" id="673862.BABL1_gene_68"/>
<accession>V6DHB5</accession>
<organism evidence="1 2">
    <name type="scientific">Candidatus Babela massiliensis</name>
    <dbReference type="NCBI Taxonomy" id="673862"/>
    <lineage>
        <taxon>Bacteria</taxon>
        <taxon>Candidatus Babelota</taxon>
        <taxon>Candidatus Babeliae</taxon>
        <taxon>Candidatus Babeliales</taxon>
        <taxon>Candidatus Babeliaceae</taxon>
        <taxon>Candidatus Babela</taxon>
    </lineage>
</organism>
<evidence type="ECO:0000313" key="1">
    <source>
        <dbReference type="EMBL" id="CDK30934.1"/>
    </source>
</evidence>
<proteinExistence type="predicted"/>
<dbReference type="Proteomes" id="UP000018769">
    <property type="component" value="Chromosome I"/>
</dbReference>
<evidence type="ECO:0000313" key="2">
    <source>
        <dbReference type="Proteomes" id="UP000018769"/>
    </source>
</evidence>
<protein>
    <submittedName>
        <fullName evidence="1">Uncharacterized protein</fullName>
    </submittedName>
</protein>
<gene>
    <name evidence="1" type="ORF">BABL1_gene_68</name>
</gene>
<sequence length="188" mass="21166">MLIILKISINIKNQKIGELKMKKLSILLISSMLHLNMQSVVWQDKSGNIHSTKEVGQPIALNNPDSNVVYKDSLLEALTNKTGQLHNPGFHRPTGTISNFGPKVHPIIGTQIRKLQDKINYESNKVNQHLQAGNLLKVEEHAKKLKDTSTQLHDITKSVNKDNNIVHILPVNEPGEMHILPYNENNNK</sequence>
<reference evidence="1 2" key="1">
    <citation type="journal article" date="2015" name="Biol. Direct">
        <title>Babela massiliensis, a representative of a widespread bacterial phylum with unusual adaptations to parasitism in amoebae.</title>
        <authorList>
            <person name="Pagnier I."/>
            <person name="Yutin N."/>
            <person name="Croce O."/>
            <person name="Makarova K.S."/>
            <person name="Wolf Y.I."/>
            <person name="Benamar S."/>
            <person name="Raoult D."/>
            <person name="Koonin E.V."/>
            <person name="La Scola B."/>
        </authorList>
    </citation>
    <scope>NUCLEOTIDE SEQUENCE [LARGE SCALE GENOMIC DNA]</scope>
    <source>
        <strain evidence="2">BABL1</strain>
    </source>
</reference>
<dbReference type="AlphaFoldDB" id="V6DHB5"/>
<dbReference type="KEGG" id="dpb:BABL1_gene_68"/>
<dbReference type="HOGENOM" id="CLU_1438636_0_0_7"/>
<dbReference type="EMBL" id="HG793133">
    <property type="protein sequence ID" value="CDK30934.1"/>
    <property type="molecule type" value="Genomic_DNA"/>
</dbReference>
<keyword evidence="2" id="KW-1185">Reference proteome</keyword>
<name>V6DHB5_9BACT</name>